<dbReference type="PANTHER" id="PTHR38657">
    <property type="entry name" value="SLR1343 PROTEIN"/>
    <property type="match status" value="1"/>
</dbReference>
<reference evidence="2" key="1">
    <citation type="journal article" date="2019" name="Int. J. Syst. Evol. Microbiol.">
        <title>The Global Catalogue of Microorganisms (GCM) 10K type strain sequencing project: providing services to taxonomists for standard genome sequencing and annotation.</title>
        <authorList>
            <consortium name="The Broad Institute Genomics Platform"/>
            <consortium name="The Broad Institute Genome Sequencing Center for Infectious Disease"/>
            <person name="Wu L."/>
            <person name="Ma J."/>
        </authorList>
    </citation>
    <scope>NUCLEOTIDE SEQUENCE [LARGE SCALE GENOMIC DNA]</scope>
    <source>
        <strain evidence="2">JCM 17919</strain>
    </source>
</reference>
<dbReference type="InterPro" id="IPR052551">
    <property type="entry name" value="UV-DNA_repair_photolyase"/>
</dbReference>
<dbReference type="SUPFAM" id="SSF48173">
    <property type="entry name" value="Cryptochrome/photolyase FAD-binding domain"/>
    <property type="match status" value="1"/>
</dbReference>
<dbReference type="InterPro" id="IPR014729">
    <property type="entry name" value="Rossmann-like_a/b/a_fold"/>
</dbReference>
<gene>
    <name evidence="1" type="ORF">GCM10023184_02410</name>
</gene>
<dbReference type="EMBL" id="BAABGY010000001">
    <property type="protein sequence ID" value="GAA4318283.1"/>
    <property type="molecule type" value="Genomic_DNA"/>
</dbReference>
<evidence type="ECO:0000313" key="2">
    <source>
        <dbReference type="Proteomes" id="UP001501725"/>
    </source>
</evidence>
<dbReference type="PANTHER" id="PTHR38657:SF1">
    <property type="entry name" value="SLR1343 PROTEIN"/>
    <property type="match status" value="1"/>
</dbReference>
<dbReference type="Gene3D" id="3.40.50.620">
    <property type="entry name" value="HUPs"/>
    <property type="match status" value="1"/>
</dbReference>
<dbReference type="InterPro" id="IPR036134">
    <property type="entry name" value="Crypto/Photolyase_FAD-like_sf"/>
</dbReference>
<dbReference type="Gene3D" id="1.10.10.1710">
    <property type="entry name" value="Deoxyribodipyrimidine photolyase-related"/>
    <property type="match status" value="1"/>
</dbReference>
<accession>A0ABP8G6G8</accession>
<keyword evidence="2" id="KW-1185">Reference proteome</keyword>
<proteinExistence type="predicted"/>
<dbReference type="Pfam" id="PF04244">
    <property type="entry name" value="DPRP"/>
    <property type="match status" value="1"/>
</dbReference>
<dbReference type="Gene3D" id="1.25.40.80">
    <property type="match status" value="1"/>
</dbReference>
<comment type="caution">
    <text evidence="1">The sequence shown here is derived from an EMBL/GenBank/DDBJ whole genome shotgun (WGS) entry which is preliminary data.</text>
</comment>
<name>A0ABP8G6G8_9BACT</name>
<dbReference type="Gene3D" id="1.10.579.10">
    <property type="entry name" value="DNA Cyclobutane Dipyrimidine Photolyase, subunit A, domain 3"/>
    <property type="match status" value="1"/>
</dbReference>
<protein>
    <submittedName>
        <fullName evidence="1">Cryptochrome/photolyase family protein</fullName>
    </submittedName>
</protein>
<evidence type="ECO:0000313" key="1">
    <source>
        <dbReference type="EMBL" id="GAA4318283.1"/>
    </source>
</evidence>
<organism evidence="1 2">
    <name type="scientific">Flaviaesturariibacter amylovorans</name>
    <dbReference type="NCBI Taxonomy" id="1084520"/>
    <lineage>
        <taxon>Bacteria</taxon>
        <taxon>Pseudomonadati</taxon>
        <taxon>Bacteroidota</taxon>
        <taxon>Chitinophagia</taxon>
        <taxon>Chitinophagales</taxon>
        <taxon>Chitinophagaceae</taxon>
        <taxon>Flaviaestuariibacter</taxon>
    </lineage>
</organism>
<dbReference type="Proteomes" id="UP001501725">
    <property type="component" value="Unassembled WGS sequence"/>
</dbReference>
<dbReference type="RefSeq" id="WP_345252755.1">
    <property type="nucleotide sequence ID" value="NZ_BAABGY010000001.1"/>
</dbReference>
<dbReference type="InterPro" id="IPR007357">
    <property type="entry name" value="PhrB-like"/>
</dbReference>
<sequence>MPVVFLILPHQLFASAALTFEGARPWLVEEFLFFRQYAFHRRKLAFHRATMRAEHTRLEALALDPVYVEAHEERSDIRVLLQHLAAEGVTEVRLYDPVDDWLERRLRRGAAAAGMGLRMLPTPALLGNAEDPWFGGRKRFFHHDFYIAQRKRYGVLLAGGAPLGGKWSFDEDNRKRFPAGAPVPAWSIPETEHHEEAAAYVARHFAGNPGSGRSTIVYPVTHAAAADWLARFLDERLEAFGAYEDAIVTREPLLHHSLLSPLMNCGLLTPHDVLDAVLAREGRLPLNSIEGFVRQVLGWREFVAGIYRVAGRQQRRSNFFGCTRLLPRSVYEGTTGIAPVDNVIRKVLEHGYCHHIERLMILGNFFLLCEFDPDEVYRWFMELFIDAYDWVMVPNVYGMSQFADGGLMCTKPYISGSNYVLKMSDHKKDPRWTEVWDGLFWRFIDRRRDFFGANPRLSMMVRTLDRMDARRRAGLLQRADEFLARLDAGITEATLFI</sequence>